<accession>A0ABU7LIV6</accession>
<dbReference type="EMBL" id="JAUTXY010000018">
    <property type="protein sequence ID" value="MEE2061502.1"/>
    <property type="molecule type" value="Genomic_DNA"/>
</dbReference>
<dbReference type="InterPro" id="IPR045402">
    <property type="entry name" value="GAP1-N2"/>
</dbReference>
<keyword evidence="5" id="KW-1185">Reference proteome</keyword>
<evidence type="ECO:0000313" key="5">
    <source>
        <dbReference type="Proteomes" id="UP001336020"/>
    </source>
</evidence>
<proteinExistence type="predicted"/>
<feature type="region of interest" description="Disordered" evidence="1">
    <location>
        <begin position="1"/>
        <end position="28"/>
    </location>
</feature>
<sequence>MTTGADRSRFGQLTYTSFDRPGHAGGGGWQIKQTTGDLDADEEETLLAGVVTRFEPVQPIPRLLIGEEVENRPRRLMYVQGAENTGLYWHTVPAGAEPSGRNGNVFAHALLDRRTDAEGSPRPIERWRSAEWLTPYGPSDVASAILSSPEPRPSDVASRAAAVDFLLDPTTSRIGIFGVLLDAVAQAFRGGSPVVLGCTDSDSAAGWIAAVSHFMSPGTSRRFGWSTFDRLHTVDDTVARGAHLVAVPLEDLPGDTPGCVVFGENESPSLGVLDGEPHCVDNGDMVPVTPWSRLAQIVLVDESVAARTLAHQDEIARKVGDDDLSPMWPLAMAVVADSDLHDSLDDATTVLLEQSPHTAMESEFASLIVDVVDRSFGDTTAQAARVFGAWHADDRPAPVVRTLAGRVFAFRAFQDHAWFRTADPAQRALLEHCDRTPELVAEADRILGALRSSLYSAHEIDDVAVSALQVLDAIIRADLMSDFGRELVLEILELVVVPVLCDDTRGPQLVAEVGPVGRATCMDYLQPAVIGHLDFMGRPLGSRLEPSVLAFIASNVAGVPTFGDFAADPSLVNTTQSVIIAEGVFALAEQGEGARVRSELAVVALWRAFYELSEGSGVIPGLDEVVAAQQWTAPEWRRMVQRYPSVVAPRFLQDAVVCESWSADVELLARHILHLLDHTGSAPWQEDPHHDALAGAWALIRLRNSWDGISEQELDRDLGRYGLPTITDYARHYEADLPDDVLAGLAVCIIAAKARSAVLPTLPPRHIAALADAIELNARFVVDSIVELAQAGALDENWLIAYAVLSSPGSPDVVLVSETVGVLAHFVVRDDSDQRGILDEVAAEILPEPWNLGPRDLRGVQSAVSAELMEFRDRTVDLAREAYATFVVGWYEQRVAAAEQAISRLRGPF</sequence>
<evidence type="ECO:0000313" key="4">
    <source>
        <dbReference type="EMBL" id="MEE2061502.1"/>
    </source>
</evidence>
<reference evidence="4 5" key="1">
    <citation type="submission" date="2023-07" db="EMBL/GenBank/DDBJ databases">
        <authorList>
            <person name="Girao M."/>
            <person name="Carvalho M.F."/>
        </authorList>
    </citation>
    <scope>NUCLEOTIDE SEQUENCE [LARGE SCALE GENOMIC DNA]</scope>
    <source>
        <strain evidence="4 5">YIM65754</strain>
    </source>
</reference>
<evidence type="ECO:0000259" key="2">
    <source>
        <dbReference type="Pfam" id="PF20013"/>
    </source>
</evidence>
<dbReference type="Pfam" id="PF20014">
    <property type="entry name" value="GAP1-M"/>
    <property type="match status" value="1"/>
</dbReference>
<feature type="domain" description="GTPase-associated protein 1 middle" evidence="3">
    <location>
        <begin position="173"/>
        <end position="230"/>
    </location>
</feature>
<gene>
    <name evidence="4" type="ORF">Q7514_28650</name>
</gene>
<comment type="caution">
    <text evidence="4">The sequence shown here is derived from an EMBL/GenBank/DDBJ whole genome shotgun (WGS) entry which is preliminary data.</text>
</comment>
<protein>
    <submittedName>
        <fullName evidence="4">Uncharacterized protein</fullName>
    </submittedName>
</protein>
<name>A0ABU7LIV6_9NOCA</name>
<evidence type="ECO:0000256" key="1">
    <source>
        <dbReference type="SAM" id="MobiDB-lite"/>
    </source>
</evidence>
<dbReference type="RefSeq" id="WP_330136659.1">
    <property type="nucleotide sequence ID" value="NZ_JAUTXY010000018.1"/>
</dbReference>
<dbReference type="InterPro" id="IPR045401">
    <property type="entry name" value="GAP1-M"/>
</dbReference>
<dbReference type="Proteomes" id="UP001336020">
    <property type="component" value="Unassembled WGS sequence"/>
</dbReference>
<feature type="compositionally biased region" description="Polar residues" evidence="1">
    <location>
        <begin position="1"/>
        <end position="17"/>
    </location>
</feature>
<dbReference type="Pfam" id="PF20013">
    <property type="entry name" value="GAP1-N2"/>
    <property type="match status" value="1"/>
</dbReference>
<feature type="domain" description="GTPase-associated protein 1 N-terminal" evidence="2">
    <location>
        <begin position="10"/>
        <end position="140"/>
    </location>
</feature>
<organism evidence="4 5">
    <name type="scientific">Rhodococcus artemisiae</name>
    <dbReference type="NCBI Taxonomy" id="714159"/>
    <lineage>
        <taxon>Bacteria</taxon>
        <taxon>Bacillati</taxon>
        <taxon>Actinomycetota</taxon>
        <taxon>Actinomycetes</taxon>
        <taxon>Mycobacteriales</taxon>
        <taxon>Nocardiaceae</taxon>
        <taxon>Rhodococcus</taxon>
    </lineage>
</organism>
<evidence type="ECO:0000259" key="3">
    <source>
        <dbReference type="Pfam" id="PF20014"/>
    </source>
</evidence>